<keyword evidence="2" id="KW-0436">Ligase</keyword>
<dbReference type="GO" id="GO:0006631">
    <property type="term" value="P:fatty acid metabolic process"/>
    <property type="evidence" value="ECO:0007669"/>
    <property type="project" value="TreeGrafter"/>
</dbReference>
<dbReference type="InterPro" id="IPR045851">
    <property type="entry name" value="AMP-bd_C_sf"/>
</dbReference>
<dbReference type="AlphaFoldDB" id="A0A076PXP0"/>
<dbReference type="EMBL" id="CP006704">
    <property type="protein sequence ID" value="AIJ48550.1"/>
    <property type="molecule type" value="Genomic_DNA"/>
</dbReference>
<dbReference type="Pfam" id="PF13193">
    <property type="entry name" value="AMP-binding_C"/>
    <property type="match status" value="1"/>
</dbReference>
<evidence type="ECO:0000256" key="2">
    <source>
        <dbReference type="ARBA" id="ARBA00022598"/>
    </source>
</evidence>
<evidence type="ECO:0000256" key="1">
    <source>
        <dbReference type="ARBA" id="ARBA00006432"/>
    </source>
</evidence>
<dbReference type="InterPro" id="IPR000873">
    <property type="entry name" value="AMP-dep_synth/lig_dom"/>
</dbReference>
<dbReference type="GO" id="GO:0031956">
    <property type="term" value="F:medium-chain fatty acid-CoA ligase activity"/>
    <property type="evidence" value="ECO:0007669"/>
    <property type="project" value="TreeGrafter"/>
</dbReference>
<organism evidence="5 6">
    <name type="scientific">Comamonas testosteroni TK102</name>
    <dbReference type="NCBI Taxonomy" id="1392005"/>
    <lineage>
        <taxon>Bacteria</taxon>
        <taxon>Pseudomonadati</taxon>
        <taxon>Pseudomonadota</taxon>
        <taxon>Betaproteobacteria</taxon>
        <taxon>Burkholderiales</taxon>
        <taxon>Comamonadaceae</taxon>
        <taxon>Comamonas</taxon>
    </lineage>
</organism>
<accession>A0A076PXP0</accession>
<comment type="similarity">
    <text evidence="1">Belongs to the ATP-dependent AMP-binding enzyme family.</text>
</comment>
<dbReference type="PANTHER" id="PTHR43201">
    <property type="entry name" value="ACYL-COA SYNTHETASE"/>
    <property type="match status" value="1"/>
</dbReference>
<protein>
    <recommendedName>
        <fullName evidence="7">Acyl-CoA synthetase</fullName>
    </recommendedName>
</protein>
<reference evidence="5 6" key="1">
    <citation type="journal article" date="2014" name="Genome Announc.">
        <title>Complete Genome Sequence of Polychlorinated Biphenyl Degrader Comamonas testosteroni TK102 (NBRC 109938).</title>
        <authorList>
            <person name="Fukuda K."/>
            <person name="Hosoyama A."/>
            <person name="Tsuchikane K."/>
            <person name="Ohji S."/>
            <person name="Yamazoe A."/>
            <person name="Fujita N."/>
            <person name="Shintani M."/>
            <person name="Kimbara K."/>
        </authorList>
    </citation>
    <scope>NUCLEOTIDE SEQUENCE [LARGE SCALE GENOMIC DNA]</scope>
    <source>
        <strain evidence="5">TK102</strain>
    </source>
</reference>
<dbReference type="InterPro" id="IPR025110">
    <property type="entry name" value="AMP-bd_C"/>
</dbReference>
<evidence type="ECO:0000313" key="6">
    <source>
        <dbReference type="Proteomes" id="UP000028782"/>
    </source>
</evidence>
<dbReference type="Gene3D" id="3.30.300.30">
    <property type="match status" value="1"/>
</dbReference>
<dbReference type="PROSITE" id="PS00455">
    <property type="entry name" value="AMP_BINDING"/>
    <property type="match status" value="1"/>
</dbReference>
<name>A0A076PXP0_COMTE</name>
<dbReference type="InterPro" id="IPR042099">
    <property type="entry name" value="ANL_N_sf"/>
</dbReference>
<evidence type="ECO:0008006" key="7">
    <source>
        <dbReference type="Google" id="ProtNLM"/>
    </source>
</evidence>
<dbReference type="Pfam" id="PF00501">
    <property type="entry name" value="AMP-binding"/>
    <property type="match status" value="1"/>
</dbReference>
<evidence type="ECO:0000259" key="4">
    <source>
        <dbReference type="Pfam" id="PF13193"/>
    </source>
</evidence>
<dbReference type="InterPro" id="IPR020845">
    <property type="entry name" value="AMP-binding_CS"/>
</dbReference>
<dbReference type="HOGENOM" id="CLU_000022_59_0_4"/>
<dbReference type="SUPFAM" id="SSF56801">
    <property type="entry name" value="Acetyl-CoA synthetase-like"/>
    <property type="match status" value="1"/>
</dbReference>
<proteinExistence type="inferred from homology"/>
<sequence length="536" mass="58373">MANSSPVDPIYLCDGALGFWQIAERQPSRIAIMECDGGCSTFGELRDRVDRLSHALRGCGVKTGEAVAVLLPNSSDWLASALAISQIGAYLVPLNWHLTTEELAYLLSNSKSRVLIADHRFASTASQAAQQAALPEQGRLAVAGDIPGFRDLQSLLPAQPDDPPGNRLAGGIMFYSSGTTGRPKGIRRPLTGLAPEVALARTLPLYSGMFGLRAGDGAHLVCTPLYHAAPGSRAIQMLHLGHRIVLLEKWDSERVLALIESERIDSVQLVPILFHRLLQLPQSLRQRYDLSSLRTVIHAAAPCPPETKRRMIDWLGPVLHEYYACSEGGGTYVGSDDWLRHPGTVGRRYPFSKLAILDEDGTELPAGEPGLIYMNDGFDFEYFNDPQKTRSVKRGDMFTAGDYGYLDEEGWLYLCDRRTDLILSGGVNIYPAEIEAVLMQHPAVSDAVVVGLPDPEWGQSVCALVQPHEAAPAPALEALRAELMAYCERHLASFKRPKHVLLAPVPRTDAGKVGRAAVRQALLAGELRPLASADPV</sequence>
<feature type="domain" description="AMP-dependent synthetase/ligase" evidence="3">
    <location>
        <begin position="19"/>
        <end position="374"/>
    </location>
</feature>
<dbReference type="Proteomes" id="UP000028782">
    <property type="component" value="Chromosome"/>
</dbReference>
<dbReference type="PANTHER" id="PTHR43201:SF5">
    <property type="entry name" value="MEDIUM-CHAIN ACYL-COA LIGASE ACSF2, MITOCHONDRIAL"/>
    <property type="match status" value="1"/>
</dbReference>
<dbReference type="KEGG" id="ctes:O987_22320"/>
<evidence type="ECO:0000259" key="3">
    <source>
        <dbReference type="Pfam" id="PF00501"/>
    </source>
</evidence>
<gene>
    <name evidence="5" type="ORF">O987_22320</name>
</gene>
<evidence type="ECO:0000313" key="5">
    <source>
        <dbReference type="EMBL" id="AIJ48550.1"/>
    </source>
</evidence>
<feature type="domain" description="AMP-binding enzyme C-terminal" evidence="4">
    <location>
        <begin position="433"/>
        <end position="512"/>
    </location>
</feature>
<dbReference type="Gene3D" id="3.40.50.12780">
    <property type="entry name" value="N-terminal domain of ligase-like"/>
    <property type="match status" value="1"/>
</dbReference>